<organism evidence="1 2">
    <name type="scientific">Leuconostoc kimchii (strain IMSNU 11154 / KCTC 2386 / IH25)</name>
    <dbReference type="NCBI Taxonomy" id="762051"/>
    <lineage>
        <taxon>Bacteria</taxon>
        <taxon>Bacillati</taxon>
        <taxon>Bacillota</taxon>
        <taxon>Bacilli</taxon>
        <taxon>Lactobacillales</taxon>
        <taxon>Lactobacillaceae</taxon>
        <taxon>Leuconostoc</taxon>
    </lineage>
</organism>
<sequence length="324" mass="37487">MTIEKLDLIREWHPQFESEKIEVTTHSSQSMMQLARQNDVIHQKYLELLHHDFMLGEHKDGVSFFMQRSKWTWMRKDILKKHGIFYTVELPDIKYRNMPDNNLVVIFSFFGTDSSNAGLRTFPEYFPDIQKNIKKGTTILRIMDFNLSHGSFYLNTVNYPDFETNIQKVIRSVISEKNIDDGNVVLLGSSKGGTGALYHGLMGNWKSLSIDPITNDNFFVNEKKDWHFMIGSRELDFVPEMKQLAKIGNRQAIVVGDSMVPETFKDLERLNGSRRIKIYDTKNPLAYMHSLVGPSAKIEMVTLLNLLLDSQLSKWVSQLGEQNE</sequence>
<gene>
    <name evidence="1" type="ordered locus">LKI_08620</name>
</gene>
<dbReference type="OrthoDB" id="2359060at2"/>
<dbReference type="Proteomes" id="UP000002362">
    <property type="component" value="Chromosome"/>
</dbReference>
<dbReference type="RefSeq" id="WP_013103852.1">
    <property type="nucleotide sequence ID" value="NC_014136.1"/>
</dbReference>
<proteinExistence type="predicted"/>
<evidence type="ECO:0000313" key="2">
    <source>
        <dbReference type="Proteomes" id="UP000002362"/>
    </source>
</evidence>
<dbReference type="eggNOG" id="ENOG5030XS6">
    <property type="taxonomic scope" value="Bacteria"/>
</dbReference>
<dbReference type="HOGENOM" id="CLU_072280_0_0_9"/>
<protein>
    <submittedName>
        <fullName evidence="1">Uncharacterized protein</fullName>
    </submittedName>
</protein>
<dbReference type="EMBL" id="CP001758">
    <property type="protein sequence ID" value="ADG41263.1"/>
    <property type="molecule type" value="Genomic_DNA"/>
</dbReference>
<reference evidence="1 2" key="1">
    <citation type="journal article" date="2010" name="J. Bacteriol.">
        <title>Complete genome sequence analysis of Leuconostoc kimchii IMSNU 11154.</title>
        <authorList>
            <person name="Oh H.M."/>
            <person name="Cho Y.J."/>
            <person name="Kim B.K."/>
            <person name="Roe J.H."/>
            <person name="Kang S.O."/>
            <person name="Nahm B.H."/>
            <person name="Jeong G."/>
            <person name="Han H.U."/>
            <person name="Chun J."/>
        </authorList>
    </citation>
    <scope>NUCLEOTIDE SEQUENCE [LARGE SCALE GENOMIC DNA]</scope>
    <source>
        <strain evidence="2">IMSNU 11154 / KCTC 2386 / IH25</strain>
    </source>
</reference>
<dbReference type="AlphaFoldDB" id="D5T5D3"/>
<name>D5T5D3_LEUKI</name>
<dbReference type="InterPro" id="IPR029058">
    <property type="entry name" value="AB_hydrolase_fold"/>
</dbReference>
<dbReference type="NCBIfam" id="NF033892">
    <property type="entry name" value="XcbB_CpsF_sero"/>
    <property type="match status" value="1"/>
</dbReference>
<dbReference type="KEGG" id="lki:LKI_08620"/>
<dbReference type="Gene3D" id="3.40.50.1820">
    <property type="entry name" value="alpha/beta hydrolase"/>
    <property type="match status" value="1"/>
</dbReference>
<accession>D5T5D3</accession>
<dbReference type="PATRIC" id="fig|762051.18.peg.1735"/>
<evidence type="ECO:0000313" key="1">
    <source>
        <dbReference type="EMBL" id="ADG41263.1"/>
    </source>
</evidence>
<dbReference type="SUPFAM" id="SSF53474">
    <property type="entry name" value="alpha/beta-Hydrolases"/>
    <property type="match status" value="1"/>
</dbReference>
<dbReference type="STRING" id="762051.LKI_08620"/>